<evidence type="ECO:0000256" key="1">
    <source>
        <dbReference type="ARBA" id="ARBA00022448"/>
    </source>
</evidence>
<evidence type="ECO:0000313" key="5">
    <source>
        <dbReference type="EMBL" id="MFC0531550.1"/>
    </source>
</evidence>
<dbReference type="Proteomes" id="UP001589867">
    <property type="component" value="Unassembled WGS sequence"/>
</dbReference>
<dbReference type="SMART" id="SM00382">
    <property type="entry name" value="AAA"/>
    <property type="match status" value="1"/>
</dbReference>
<evidence type="ECO:0000256" key="2">
    <source>
        <dbReference type="ARBA" id="ARBA00022741"/>
    </source>
</evidence>
<keyword evidence="1" id="KW-0813">Transport</keyword>
<dbReference type="PROSITE" id="PS50893">
    <property type="entry name" value="ABC_TRANSPORTER_2"/>
    <property type="match status" value="1"/>
</dbReference>
<keyword evidence="2" id="KW-0547">Nucleotide-binding</keyword>
<protein>
    <submittedName>
        <fullName evidence="5">ABC transporter ATP-binding protein</fullName>
    </submittedName>
</protein>
<dbReference type="InterPro" id="IPR027417">
    <property type="entry name" value="P-loop_NTPase"/>
</dbReference>
<evidence type="ECO:0000256" key="3">
    <source>
        <dbReference type="ARBA" id="ARBA00022840"/>
    </source>
</evidence>
<dbReference type="InterPro" id="IPR003439">
    <property type="entry name" value="ABC_transporter-like_ATP-bd"/>
</dbReference>
<dbReference type="PROSITE" id="PS00211">
    <property type="entry name" value="ABC_TRANSPORTER_1"/>
    <property type="match status" value="1"/>
</dbReference>
<dbReference type="InterPro" id="IPR050093">
    <property type="entry name" value="ABC_SmlMolc_Importer"/>
</dbReference>
<name>A0ABV6M9Z5_9ACTN</name>
<reference evidence="5 6" key="1">
    <citation type="submission" date="2024-09" db="EMBL/GenBank/DDBJ databases">
        <authorList>
            <person name="Sun Q."/>
            <person name="Mori K."/>
        </authorList>
    </citation>
    <scope>NUCLEOTIDE SEQUENCE [LARGE SCALE GENOMIC DNA]</scope>
    <source>
        <strain evidence="5 6">TBRC 3947</strain>
    </source>
</reference>
<gene>
    <name evidence="5" type="ORF">ACFFIA_28280</name>
</gene>
<feature type="domain" description="ABC transporter" evidence="4">
    <location>
        <begin position="19"/>
        <end position="249"/>
    </location>
</feature>
<organism evidence="5 6">
    <name type="scientific">Phytohabitans kaempferiae</name>
    <dbReference type="NCBI Taxonomy" id="1620943"/>
    <lineage>
        <taxon>Bacteria</taxon>
        <taxon>Bacillati</taxon>
        <taxon>Actinomycetota</taxon>
        <taxon>Actinomycetes</taxon>
        <taxon>Micromonosporales</taxon>
        <taxon>Micromonosporaceae</taxon>
    </lineage>
</organism>
<evidence type="ECO:0000313" key="6">
    <source>
        <dbReference type="Proteomes" id="UP001589867"/>
    </source>
</evidence>
<comment type="caution">
    <text evidence="5">The sequence shown here is derived from an EMBL/GenBank/DDBJ whole genome shotgun (WGS) entry which is preliminary data.</text>
</comment>
<dbReference type="EMBL" id="JBHLUH010000060">
    <property type="protein sequence ID" value="MFC0531550.1"/>
    <property type="molecule type" value="Genomic_DNA"/>
</dbReference>
<keyword evidence="6" id="KW-1185">Reference proteome</keyword>
<dbReference type="Pfam" id="PF00005">
    <property type="entry name" value="ABC_tran"/>
    <property type="match status" value="1"/>
</dbReference>
<dbReference type="RefSeq" id="WP_377256145.1">
    <property type="nucleotide sequence ID" value="NZ_JBHLUH010000060.1"/>
</dbReference>
<dbReference type="SUPFAM" id="SSF50331">
    <property type="entry name" value="MOP-like"/>
    <property type="match status" value="1"/>
</dbReference>
<dbReference type="PANTHER" id="PTHR42781">
    <property type="entry name" value="SPERMIDINE/PUTRESCINE IMPORT ATP-BINDING PROTEIN POTA"/>
    <property type="match status" value="1"/>
</dbReference>
<evidence type="ECO:0000259" key="4">
    <source>
        <dbReference type="PROSITE" id="PS50893"/>
    </source>
</evidence>
<dbReference type="InterPro" id="IPR003593">
    <property type="entry name" value="AAA+_ATPase"/>
</dbReference>
<dbReference type="InterPro" id="IPR008995">
    <property type="entry name" value="Mo/tungstate-bd_C_term_dom"/>
</dbReference>
<proteinExistence type="predicted"/>
<dbReference type="InterPro" id="IPR017871">
    <property type="entry name" value="ABC_transporter-like_CS"/>
</dbReference>
<dbReference type="Gene3D" id="3.40.50.300">
    <property type="entry name" value="P-loop containing nucleotide triphosphate hydrolases"/>
    <property type="match status" value="1"/>
</dbReference>
<dbReference type="GO" id="GO:0005524">
    <property type="term" value="F:ATP binding"/>
    <property type="evidence" value="ECO:0007669"/>
    <property type="project" value="UniProtKB-KW"/>
</dbReference>
<sequence length="375" mass="40109">MTVTDASAASTTTRTGGYLSIRQITSRYAGGGGVTDVSLEVARGEMLVLLGPSGCGKTTLLRAIAGLARPDQGRIWLNGADVTDVPAAKRHVGMVFQTWALFPHLSVAENVAFGLKMRGVPKPDVAPRVAQALEMVRLGDFAGRYPRQLSGGQQQRVALARAFVTEPALLLLDEPLSALDRRIRMQLRTELRQLQRELGLTGVFVTHDHGEALALGDRVAVMDTGRIVEVGTPREIFTRPRHRYTASFLDVGNIIDVSLVDDAGDRAVLRTAFGSQVETAVPEGARAADVAAVCLAPGAVGITPVVEATATGADETMPGRIVSLEYEQATLLCGVRLDGIDEQVHSAQPVHRDDLRLGQQVRVSFDWSSSFAVLG</sequence>
<accession>A0ABV6M9Z5</accession>
<dbReference type="PANTHER" id="PTHR42781:SF4">
    <property type="entry name" value="SPERMIDINE_PUTRESCINE IMPORT ATP-BINDING PROTEIN POTA"/>
    <property type="match status" value="1"/>
</dbReference>
<keyword evidence="3 5" id="KW-0067">ATP-binding</keyword>
<dbReference type="SUPFAM" id="SSF52540">
    <property type="entry name" value="P-loop containing nucleoside triphosphate hydrolases"/>
    <property type="match status" value="1"/>
</dbReference>